<protein>
    <submittedName>
        <fullName evidence="6">MerR family transcriptional regulator</fullName>
    </submittedName>
</protein>
<dbReference type="Pfam" id="PF02607">
    <property type="entry name" value="B12-binding_2"/>
    <property type="match status" value="1"/>
</dbReference>
<dbReference type="InterPro" id="IPR047057">
    <property type="entry name" value="MerR_fam"/>
</dbReference>
<dbReference type="PROSITE" id="PS51332">
    <property type="entry name" value="B12_BINDING"/>
    <property type="match status" value="1"/>
</dbReference>
<evidence type="ECO:0000256" key="3">
    <source>
        <dbReference type="ARBA" id="ARBA00023163"/>
    </source>
</evidence>
<dbReference type="InterPro" id="IPR006158">
    <property type="entry name" value="Cobalamin-bd"/>
</dbReference>
<gene>
    <name evidence="6" type="ORF">EQU24_21925</name>
</gene>
<sequence length="304" mass="34388">MYTIKTVTSLTGINTETLRAWERRYGTVNPVRDSKGRRLYTQQDVERLTLLLAATQQGFTISKIADLSNDELQELLSANPNPPNANQELFFLRIVDALLQFRMDTCEDLLRRALIAMDPLSYAREVLLPTLEKVGNLWHEGRLTIAQEHLFSACVKRIVLSMVNHEQPFSGTNPGVMFATMTGEHHEFGILLSCWLAASQRCKCYYIGPDLPWEDLLNAGNRLKPSVIVLSLANTPPEQAMVQNLNNLAEALPKDIQLWVGGTGAQYLFKSNQLPERSVFTASLDDFYHRIGRLIQSRPLSRPF</sequence>
<dbReference type="InterPro" id="IPR036594">
    <property type="entry name" value="Meth_synthase_dom"/>
</dbReference>
<dbReference type="GO" id="GO:0003677">
    <property type="term" value="F:DNA binding"/>
    <property type="evidence" value="ECO:0007669"/>
    <property type="project" value="UniProtKB-KW"/>
</dbReference>
<dbReference type="PANTHER" id="PTHR30204:SF67">
    <property type="entry name" value="HTH-TYPE TRANSCRIPTIONAL REGULATOR MLRA-RELATED"/>
    <property type="match status" value="1"/>
</dbReference>
<evidence type="ECO:0000256" key="1">
    <source>
        <dbReference type="ARBA" id="ARBA00023015"/>
    </source>
</evidence>
<dbReference type="Gene3D" id="1.10.1660.10">
    <property type="match status" value="1"/>
</dbReference>
<accession>A0A4P9USS2</accession>
<dbReference type="Proteomes" id="UP000305881">
    <property type="component" value="Chromosome"/>
</dbReference>
<feature type="domain" description="HTH merR-type" evidence="4">
    <location>
        <begin position="1"/>
        <end position="70"/>
    </location>
</feature>
<evidence type="ECO:0000313" key="7">
    <source>
        <dbReference type="Proteomes" id="UP000305881"/>
    </source>
</evidence>
<dbReference type="CDD" id="cd02065">
    <property type="entry name" value="B12-binding_like"/>
    <property type="match status" value="1"/>
</dbReference>
<dbReference type="PROSITE" id="PS50937">
    <property type="entry name" value="HTH_MERR_2"/>
    <property type="match status" value="1"/>
</dbReference>
<keyword evidence="3" id="KW-0804">Transcription</keyword>
<dbReference type="InterPro" id="IPR009061">
    <property type="entry name" value="DNA-bd_dom_put_sf"/>
</dbReference>
<dbReference type="SUPFAM" id="SSF52242">
    <property type="entry name" value="Cobalamin (vitamin B12)-binding domain"/>
    <property type="match status" value="1"/>
</dbReference>
<evidence type="ECO:0000313" key="6">
    <source>
        <dbReference type="EMBL" id="QCW84602.1"/>
    </source>
</evidence>
<dbReference type="GO" id="GO:0046872">
    <property type="term" value="F:metal ion binding"/>
    <property type="evidence" value="ECO:0007669"/>
    <property type="project" value="InterPro"/>
</dbReference>
<name>A0A4P9USS2_METBY</name>
<reference evidence="7" key="1">
    <citation type="journal article" date="2019" name="J. Bacteriol.">
        <title>A Mutagenic Screen Identifies a TonB-Dependent Receptor Required for the Lanthanide Metal Switch in the Type I Methanotroph 'Methylotuvimicrobium buryatense' 5GB1C.</title>
        <authorList>
            <person name="Groom J.D."/>
            <person name="Ford S.M."/>
            <person name="Pesesky M.W."/>
            <person name="Lidstrom M.E."/>
        </authorList>
    </citation>
    <scope>NUCLEOTIDE SEQUENCE [LARGE SCALE GENOMIC DNA]</scope>
    <source>
        <strain evidence="7">5GB1C</strain>
    </source>
</reference>
<keyword evidence="1" id="KW-0805">Transcription regulation</keyword>
<dbReference type="AlphaFoldDB" id="A0A4P9USS2"/>
<feature type="domain" description="B12-binding" evidence="5">
    <location>
        <begin position="173"/>
        <end position="301"/>
    </location>
</feature>
<dbReference type="InterPro" id="IPR036724">
    <property type="entry name" value="Cobalamin-bd_sf"/>
</dbReference>
<dbReference type="RefSeq" id="WP_017841514.1">
    <property type="nucleotide sequence ID" value="NZ_CP035467.1"/>
</dbReference>
<dbReference type="OrthoDB" id="9800334at2"/>
<organism evidence="6 7">
    <name type="scientific">Methylotuvimicrobium buryatense</name>
    <name type="common">Methylomicrobium buryatense</name>
    <dbReference type="NCBI Taxonomy" id="95641"/>
    <lineage>
        <taxon>Bacteria</taxon>
        <taxon>Pseudomonadati</taxon>
        <taxon>Pseudomonadota</taxon>
        <taxon>Gammaproteobacteria</taxon>
        <taxon>Methylococcales</taxon>
        <taxon>Methylococcaceae</taxon>
        <taxon>Methylotuvimicrobium</taxon>
    </lineage>
</organism>
<evidence type="ECO:0000259" key="4">
    <source>
        <dbReference type="PROSITE" id="PS50937"/>
    </source>
</evidence>
<dbReference type="GO" id="GO:0031419">
    <property type="term" value="F:cobalamin binding"/>
    <property type="evidence" value="ECO:0007669"/>
    <property type="project" value="InterPro"/>
</dbReference>
<dbReference type="Pfam" id="PF13411">
    <property type="entry name" value="MerR_1"/>
    <property type="match status" value="1"/>
</dbReference>
<dbReference type="InterPro" id="IPR003759">
    <property type="entry name" value="Cbl-bd_cap"/>
</dbReference>
<dbReference type="PANTHER" id="PTHR30204">
    <property type="entry name" value="REDOX-CYCLING DRUG-SENSING TRANSCRIPTIONAL ACTIVATOR SOXR"/>
    <property type="match status" value="1"/>
</dbReference>
<dbReference type="EMBL" id="CP035467">
    <property type="protein sequence ID" value="QCW84602.1"/>
    <property type="molecule type" value="Genomic_DNA"/>
</dbReference>
<dbReference type="Gene3D" id="1.10.1240.10">
    <property type="entry name" value="Methionine synthase domain"/>
    <property type="match status" value="1"/>
</dbReference>
<keyword evidence="7" id="KW-1185">Reference proteome</keyword>
<keyword evidence="2" id="KW-0238">DNA-binding</keyword>
<evidence type="ECO:0000259" key="5">
    <source>
        <dbReference type="PROSITE" id="PS51332"/>
    </source>
</evidence>
<dbReference type="STRING" id="675511.GCA_000341735_03042"/>
<dbReference type="Gene3D" id="3.40.50.280">
    <property type="entry name" value="Cobalamin-binding domain"/>
    <property type="match status" value="1"/>
</dbReference>
<proteinExistence type="predicted"/>
<evidence type="ECO:0000256" key="2">
    <source>
        <dbReference type="ARBA" id="ARBA00023125"/>
    </source>
</evidence>
<dbReference type="SUPFAM" id="SSF46955">
    <property type="entry name" value="Putative DNA-binding domain"/>
    <property type="match status" value="1"/>
</dbReference>
<dbReference type="InterPro" id="IPR000551">
    <property type="entry name" value="MerR-type_HTH_dom"/>
</dbReference>
<dbReference type="SMART" id="SM00422">
    <property type="entry name" value="HTH_MERR"/>
    <property type="match status" value="1"/>
</dbReference>
<dbReference type="GO" id="GO:0003700">
    <property type="term" value="F:DNA-binding transcription factor activity"/>
    <property type="evidence" value="ECO:0007669"/>
    <property type="project" value="InterPro"/>
</dbReference>
<dbReference type="CDD" id="cd01104">
    <property type="entry name" value="HTH_MlrA-CarA"/>
    <property type="match status" value="1"/>
</dbReference>
<dbReference type="KEGG" id="mbur:EQU24_21925"/>